<evidence type="ECO:0000313" key="1">
    <source>
        <dbReference type="EMBL" id="KAH7134341.1"/>
    </source>
</evidence>
<dbReference type="EMBL" id="JAGMUV010000014">
    <property type="protein sequence ID" value="KAH7134341.1"/>
    <property type="molecule type" value="Genomic_DNA"/>
</dbReference>
<accession>A0A9P9IVZ6</accession>
<dbReference type="Proteomes" id="UP000738349">
    <property type="component" value="Unassembled WGS sequence"/>
</dbReference>
<sequence length="279" mass="31784">MSRISFPRELSLLVLWHPQLEHFSPLHIDEESGVDVLRSYAETIKGKECRHFIIQYLAGSGDNRNYSLTYEYATAFPVQHETLKRNFEGSMIHGEEHVRWVCTEFKDLGVTGGFRYDETRLKEFEIRGETAFPLESQSIFRDAGSIIWVSPLEPFAGAEIEGDYSMLGQFTNFELPGSFERIYGDVSQIPFDLVAGDPDRVALYATRLPSTCNSDSTPLPTNISPDALSSCLRKGSVSQMKLFRYFERIHLPRAAERLHDRFAGDGNYGKKYTRCCLVL</sequence>
<comment type="caution">
    <text evidence="1">The sequence shown here is derived from an EMBL/GenBank/DDBJ whole genome shotgun (WGS) entry which is preliminary data.</text>
</comment>
<reference evidence="1" key="1">
    <citation type="journal article" date="2021" name="Nat. Commun.">
        <title>Genetic determinants of endophytism in the Arabidopsis root mycobiome.</title>
        <authorList>
            <person name="Mesny F."/>
            <person name="Miyauchi S."/>
            <person name="Thiergart T."/>
            <person name="Pickel B."/>
            <person name="Atanasova L."/>
            <person name="Karlsson M."/>
            <person name="Huettel B."/>
            <person name="Barry K.W."/>
            <person name="Haridas S."/>
            <person name="Chen C."/>
            <person name="Bauer D."/>
            <person name="Andreopoulos W."/>
            <person name="Pangilinan J."/>
            <person name="LaButti K."/>
            <person name="Riley R."/>
            <person name="Lipzen A."/>
            <person name="Clum A."/>
            <person name="Drula E."/>
            <person name="Henrissat B."/>
            <person name="Kohler A."/>
            <person name="Grigoriev I.V."/>
            <person name="Martin F.M."/>
            <person name="Hacquard S."/>
        </authorList>
    </citation>
    <scope>NUCLEOTIDE SEQUENCE</scope>
    <source>
        <strain evidence="1">MPI-CAGE-AT-0147</strain>
    </source>
</reference>
<dbReference type="AlphaFoldDB" id="A0A9P9IVZ6"/>
<dbReference type="OrthoDB" id="5354164at2759"/>
<organism evidence="1 2">
    <name type="scientific">Dactylonectria macrodidyma</name>
    <dbReference type="NCBI Taxonomy" id="307937"/>
    <lineage>
        <taxon>Eukaryota</taxon>
        <taxon>Fungi</taxon>
        <taxon>Dikarya</taxon>
        <taxon>Ascomycota</taxon>
        <taxon>Pezizomycotina</taxon>
        <taxon>Sordariomycetes</taxon>
        <taxon>Hypocreomycetidae</taxon>
        <taxon>Hypocreales</taxon>
        <taxon>Nectriaceae</taxon>
        <taxon>Dactylonectria</taxon>
    </lineage>
</organism>
<name>A0A9P9IVZ6_9HYPO</name>
<evidence type="ECO:0000313" key="2">
    <source>
        <dbReference type="Proteomes" id="UP000738349"/>
    </source>
</evidence>
<proteinExistence type="predicted"/>
<protein>
    <submittedName>
        <fullName evidence="1">Uncharacterized protein</fullName>
    </submittedName>
</protein>
<keyword evidence="2" id="KW-1185">Reference proteome</keyword>
<gene>
    <name evidence="1" type="ORF">EDB81DRAFT_95951</name>
</gene>